<proteinExistence type="predicted"/>
<dbReference type="RefSeq" id="WP_048896102.1">
    <property type="nucleotide sequence ID" value="NZ_JBEUKP010000013.1"/>
</dbReference>
<dbReference type="InterPro" id="IPR027417">
    <property type="entry name" value="P-loop_NTPase"/>
</dbReference>
<name>A0A0J8U639_9MYCO</name>
<dbReference type="AlphaFoldDB" id="A0A0J8U639"/>
<evidence type="ECO:0008006" key="5">
    <source>
        <dbReference type="Google" id="ProtNLM"/>
    </source>
</evidence>
<dbReference type="Proteomes" id="UP000037594">
    <property type="component" value="Unassembled WGS sequence"/>
</dbReference>
<dbReference type="OrthoDB" id="5379188at2"/>
<dbReference type="Gene3D" id="3.40.50.300">
    <property type="entry name" value="P-loop containing nucleotide triphosphate hydrolases"/>
    <property type="match status" value="1"/>
</dbReference>
<dbReference type="PATRIC" id="fig|451644.5.peg.4136"/>
<evidence type="ECO:0000313" key="2">
    <source>
        <dbReference type="EMBL" id="OBF26609.1"/>
    </source>
</evidence>
<dbReference type="PANTHER" id="PTHR46844:SF1">
    <property type="entry name" value="SLR5058 PROTEIN"/>
    <property type="match status" value="1"/>
</dbReference>
<gene>
    <name evidence="2" type="ORF">A5726_05410</name>
    <name evidence="1" type="ORF">ACT17_19990</name>
</gene>
<sequence length="1170" mass="129101">MSDGGRDITGSDGEHTLVFQVKWTSKALQNPVTWLKGAVEGERKNIERLVREEGATEYRLMTSVAGTSTPKSGTMDRLDKELDKLSAEYGIRMRCLWQADIDSMVDNAPDATKWSYAQMLVGHDLIRYLIHGAQIEGRAAEMRETLLKVMSAQWGEDAKVKFSQVDMDHLNIVDLFVDVEEALDQPARNVIDAYVGNQQSRGEGAVQYLLRTTMPLTLIRGEPGQGKSTLGQYLCQVHRAAILPNNEITMGKTPDHQTADPKLALRADLKEYATWLLGQDPWGRGDGIAKRPRAAQRSIEHFLASLCAYHSGGRSVSVEQVQDLTQRYPMLVVLDGLDEVADAALRSEVVEQIDRFAHRMGGTAQRRFQIVVTTRPNNGGLREPSQDMFETVRLVRLSPALQHEYMRKWTAVHHIRGSKQRRLIKVFRDRSAQDHVAELAKSPMQLTILLFLVNRRGEGVPDARTAMYTQFMDTLLDREVEKDQLVKDNIPLIHELTAYLGWLMQSGVESRTLPDRLETKRIKRHLRNYLDEVEGPMDLVDQLFSAISDRFWALSSKVEGTFEFSVHSVREYFAARFLSEYVGLFGNTPVLRSEVLQALIDRSYWANTARFYAGFASPNELMTLVAGLEDSIECGRHPLQARVAVLTLLADGVFTPVAKAQRATARLLSDPLSVRLLQPHPDPKASPIDLPAERGGSDLAAALLTASAAAPGQPLSRDRMRVLPSLGMDRAEFEAWWRPRLSAAVGSGHEVDWLELGACFPTATLDDPSAIGIALDCPAARRAAIALKSRPPTNSPAHEILIRSVLDGEASDVPIAGTSVAGDLLKALRPQHFLRLATPSTDPLYLTTVGHPVDSEAERKARSSIFKRLSSADSRYENIFRASAVRRGEAGTTAPWQHTARELAAIHGPCLLAAEIALIGAIQVDIRTGGSVTPGSPAFGTSADYGMFVQESRANKSSAAWWTNQLSECDDELSRVTWALALVAIADFEVAQVHIPTLDVVVNQVRDDTFFNIAQTSSRLAASAIGRRLHSDIWAAAQSASHRTQLLIAHHAASLETLDPLTGLTTDQLSRLARYGNASWPAIRAITIRIVNGEPLERLLDALEACGPDSAIKIPSDKPPDLPSLADSILSRPSNFPLGWVVVVERWHSLGHVELPLAKVATEKQWVPNL</sequence>
<dbReference type="PANTHER" id="PTHR46844">
    <property type="entry name" value="SLR5058 PROTEIN"/>
    <property type="match status" value="1"/>
</dbReference>
<evidence type="ECO:0000313" key="1">
    <source>
        <dbReference type="EMBL" id="KMV16492.1"/>
    </source>
</evidence>
<organism evidence="1 3">
    <name type="scientific">Mycolicibacterium conceptionense</name>
    <dbReference type="NCBI Taxonomy" id="451644"/>
    <lineage>
        <taxon>Bacteria</taxon>
        <taxon>Bacillati</taxon>
        <taxon>Actinomycetota</taxon>
        <taxon>Actinomycetes</taxon>
        <taxon>Mycobacteriales</taxon>
        <taxon>Mycobacteriaceae</taxon>
        <taxon>Mycolicibacterium</taxon>
    </lineage>
</organism>
<accession>A0A0J8U639</accession>
<evidence type="ECO:0000313" key="4">
    <source>
        <dbReference type="Proteomes" id="UP000093779"/>
    </source>
</evidence>
<evidence type="ECO:0000313" key="3">
    <source>
        <dbReference type="Proteomes" id="UP000037594"/>
    </source>
</evidence>
<reference evidence="1 3" key="1">
    <citation type="submission" date="2015-06" db="EMBL/GenBank/DDBJ databases">
        <title>Genome sequence of Mycobacterium conceptionense strain MLE.</title>
        <authorList>
            <person name="Greninger A.L."/>
            <person name="Cunningham G."/>
            <person name="Chiu C.Y."/>
            <person name="Miller S."/>
        </authorList>
    </citation>
    <scope>NUCLEOTIDE SEQUENCE [LARGE SCALE GENOMIC DNA]</scope>
    <source>
        <strain evidence="1 3">MLE</strain>
    </source>
</reference>
<reference evidence="2 4" key="2">
    <citation type="submission" date="2016-06" db="EMBL/GenBank/DDBJ databases">
        <authorList>
            <person name="Kjaerup R.B."/>
            <person name="Dalgaard T.S."/>
            <person name="Juul-Madsen H.R."/>
        </authorList>
    </citation>
    <scope>NUCLEOTIDE SEQUENCE [LARGE SCALE GENOMIC DNA]</scope>
    <source>
        <strain evidence="2 4">ACS1953</strain>
    </source>
</reference>
<comment type="caution">
    <text evidence="1">The sequence shown here is derived from an EMBL/GenBank/DDBJ whole genome shotgun (WGS) entry which is preliminary data.</text>
</comment>
<dbReference type="Proteomes" id="UP000093779">
    <property type="component" value="Unassembled WGS sequence"/>
</dbReference>
<dbReference type="EMBL" id="LFOD01000020">
    <property type="protein sequence ID" value="KMV16492.1"/>
    <property type="molecule type" value="Genomic_DNA"/>
</dbReference>
<dbReference type="SUPFAM" id="SSF52540">
    <property type="entry name" value="P-loop containing nucleoside triphosphate hydrolases"/>
    <property type="match status" value="1"/>
</dbReference>
<dbReference type="EMBL" id="LZHX01000019">
    <property type="protein sequence ID" value="OBF26609.1"/>
    <property type="molecule type" value="Genomic_DNA"/>
</dbReference>
<protein>
    <recommendedName>
        <fullName evidence="5">NACHT domain-containing protein</fullName>
    </recommendedName>
</protein>